<feature type="binding site" evidence="1">
    <location>
        <position position="108"/>
    </location>
    <ligand>
        <name>ATP</name>
        <dbReference type="ChEBI" id="CHEBI:30616"/>
    </ligand>
</feature>
<feature type="binding site" evidence="1">
    <location>
        <position position="78"/>
    </location>
    <ligand>
        <name>Mg(2+)</name>
        <dbReference type="ChEBI" id="CHEBI:18420"/>
        <label>2</label>
    </ligand>
</feature>
<feature type="binding site" evidence="1">
    <location>
        <position position="49"/>
    </location>
    <ligand>
        <name>Mg(2+)</name>
        <dbReference type="ChEBI" id="CHEBI:18420"/>
        <label>1</label>
    </ligand>
</feature>
<protein>
    <recommendedName>
        <fullName evidence="1">Thiamine-monophosphate kinase</fullName>
        <shortName evidence="1">TMP kinase</shortName>
        <shortName evidence="1">Thiamine-phosphate kinase</shortName>
        <ecNumber evidence="1">2.7.4.16</ecNumber>
    </recommendedName>
</protein>
<dbReference type="GO" id="GO:0005524">
    <property type="term" value="F:ATP binding"/>
    <property type="evidence" value="ECO:0007669"/>
    <property type="project" value="UniProtKB-UniRule"/>
</dbReference>
<reference evidence="3" key="1">
    <citation type="journal article" date="2020" name="mSystems">
        <title>Genome- and Community-Level Interaction Insights into Carbon Utilization and Element Cycling Functions of Hydrothermarchaeota in Hydrothermal Sediment.</title>
        <authorList>
            <person name="Zhou Z."/>
            <person name="Liu Y."/>
            <person name="Xu W."/>
            <person name="Pan J."/>
            <person name="Luo Z.H."/>
            <person name="Li M."/>
        </authorList>
    </citation>
    <scope>NUCLEOTIDE SEQUENCE</scope>
    <source>
        <strain evidence="3">HyVt-388</strain>
    </source>
</reference>
<feature type="binding site" evidence="1">
    <location>
        <position position="78"/>
    </location>
    <ligand>
        <name>Mg(2+)</name>
        <dbReference type="ChEBI" id="CHEBI:18420"/>
        <label>4</label>
    </ligand>
</feature>
<evidence type="ECO:0000313" key="4">
    <source>
        <dbReference type="Proteomes" id="UP000885826"/>
    </source>
</evidence>
<feature type="binding site" evidence="1">
    <location>
        <position position="126"/>
    </location>
    <ligand>
        <name>Mg(2+)</name>
        <dbReference type="ChEBI" id="CHEBI:18420"/>
        <label>1</label>
    </ligand>
</feature>
<feature type="binding site" evidence="1">
    <location>
        <position position="56"/>
    </location>
    <ligand>
        <name>substrate</name>
    </ligand>
</feature>
<feature type="binding site" evidence="1">
    <location>
        <position position="265"/>
    </location>
    <ligand>
        <name>substrate</name>
    </ligand>
</feature>
<dbReference type="GO" id="GO:0009228">
    <property type="term" value="P:thiamine biosynthetic process"/>
    <property type="evidence" value="ECO:0007669"/>
    <property type="project" value="UniProtKB-KW"/>
</dbReference>
<dbReference type="CDD" id="cd02194">
    <property type="entry name" value="ThiL"/>
    <property type="match status" value="1"/>
</dbReference>
<comment type="caution">
    <text evidence="3">The sequence shown here is derived from an EMBL/GenBank/DDBJ whole genome shotgun (WGS) entry which is preliminary data.</text>
</comment>
<feature type="binding site" evidence="1">
    <location>
        <position position="215"/>
    </location>
    <ligand>
        <name>Mg(2+)</name>
        <dbReference type="ChEBI" id="CHEBI:18420"/>
        <label>5</label>
    </ligand>
</feature>
<dbReference type="EC" id="2.7.4.16" evidence="1"/>
<comment type="similarity">
    <text evidence="1">Belongs to the thiamine-monophosphate kinase family.</text>
</comment>
<feature type="binding site" evidence="1">
    <location>
        <position position="36"/>
    </location>
    <ligand>
        <name>Mg(2+)</name>
        <dbReference type="ChEBI" id="CHEBI:18420"/>
        <label>4</label>
    </ligand>
</feature>
<evidence type="ECO:0000259" key="2">
    <source>
        <dbReference type="Pfam" id="PF00586"/>
    </source>
</evidence>
<dbReference type="Gene3D" id="3.90.650.10">
    <property type="entry name" value="PurM-like C-terminal domain"/>
    <property type="match status" value="1"/>
</dbReference>
<feature type="binding site" evidence="1">
    <location>
        <position position="312"/>
    </location>
    <ligand>
        <name>substrate</name>
    </ligand>
</feature>
<dbReference type="GO" id="GO:0009030">
    <property type="term" value="F:thiamine-phosphate kinase activity"/>
    <property type="evidence" value="ECO:0007669"/>
    <property type="project" value="UniProtKB-UniRule"/>
</dbReference>
<dbReference type="Gene3D" id="3.30.1330.10">
    <property type="entry name" value="PurM-like, N-terminal domain"/>
    <property type="match status" value="1"/>
</dbReference>
<dbReference type="Proteomes" id="UP000885826">
    <property type="component" value="Unassembled WGS sequence"/>
</dbReference>
<comment type="catalytic activity">
    <reaction evidence="1">
        <text>thiamine phosphate + ATP = thiamine diphosphate + ADP</text>
        <dbReference type="Rhea" id="RHEA:15913"/>
        <dbReference type="ChEBI" id="CHEBI:30616"/>
        <dbReference type="ChEBI" id="CHEBI:37575"/>
        <dbReference type="ChEBI" id="CHEBI:58937"/>
        <dbReference type="ChEBI" id="CHEBI:456216"/>
        <dbReference type="EC" id="2.7.4.16"/>
    </reaction>
</comment>
<keyword evidence="1" id="KW-0460">Magnesium</keyword>
<gene>
    <name evidence="1 3" type="primary">thiL</name>
    <name evidence="3" type="ORF">ENI34_07520</name>
</gene>
<comment type="miscellaneous">
    <text evidence="1">Reaction mechanism of ThiL seems to utilize a direct, inline transfer of the gamma-phosphate of ATP to TMP rather than a phosphorylated enzyme intermediate.</text>
</comment>
<comment type="pathway">
    <text evidence="1">Cofactor biosynthesis; thiamine diphosphate biosynthesis; thiamine diphosphate from thiamine phosphate: step 1/1.</text>
</comment>
<feature type="binding site" evidence="1">
    <location>
        <position position="48"/>
    </location>
    <ligand>
        <name>Mg(2+)</name>
        <dbReference type="ChEBI" id="CHEBI:18420"/>
        <label>1</label>
    </ligand>
</feature>
<dbReference type="AlphaFoldDB" id="A0A9C9K0E2"/>
<dbReference type="HAMAP" id="MF_02128">
    <property type="entry name" value="TMP_kinase"/>
    <property type="match status" value="1"/>
</dbReference>
<dbReference type="PANTHER" id="PTHR30270:SF0">
    <property type="entry name" value="THIAMINE-MONOPHOSPHATE KINASE"/>
    <property type="match status" value="1"/>
</dbReference>
<name>A0A9C9K0E2_UNCW3</name>
<feature type="domain" description="PurM-like N-terminal" evidence="2">
    <location>
        <begin position="34"/>
        <end position="141"/>
    </location>
</feature>
<dbReference type="InterPro" id="IPR016188">
    <property type="entry name" value="PurM-like_N"/>
</dbReference>
<keyword evidence="1" id="KW-0479">Metal-binding</keyword>
<dbReference type="PIRSF" id="PIRSF005303">
    <property type="entry name" value="Thiam_monoph_kin"/>
    <property type="match status" value="1"/>
</dbReference>
<keyword evidence="1 3" id="KW-0418">Kinase</keyword>
<feature type="binding site" evidence="1">
    <location>
        <position position="36"/>
    </location>
    <ligand>
        <name>Mg(2+)</name>
        <dbReference type="ChEBI" id="CHEBI:18420"/>
        <label>3</label>
    </ligand>
</feature>
<organism evidence="3 4">
    <name type="scientific">candidate division WOR-3 bacterium</name>
    <dbReference type="NCBI Taxonomy" id="2052148"/>
    <lineage>
        <taxon>Bacteria</taxon>
        <taxon>Bacteria division WOR-3</taxon>
    </lineage>
</organism>
<proteinExistence type="inferred from homology"/>
<feature type="binding site" evidence="1">
    <location>
        <position position="149"/>
    </location>
    <ligand>
        <name>ATP</name>
        <dbReference type="ChEBI" id="CHEBI:30616"/>
    </ligand>
</feature>
<feature type="binding site" evidence="1">
    <location>
        <position position="78"/>
    </location>
    <ligand>
        <name>Mg(2+)</name>
        <dbReference type="ChEBI" id="CHEBI:18420"/>
        <label>3</label>
    </ligand>
</feature>
<dbReference type="NCBIfam" id="TIGR01379">
    <property type="entry name" value="thiL"/>
    <property type="match status" value="1"/>
</dbReference>
<dbReference type="GO" id="GO:0009229">
    <property type="term" value="P:thiamine diphosphate biosynthetic process"/>
    <property type="evidence" value="ECO:0007669"/>
    <property type="project" value="UniProtKB-UniRule"/>
</dbReference>
<dbReference type="InterPro" id="IPR036921">
    <property type="entry name" value="PurM-like_N_sf"/>
</dbReference>
<keyword evidence="1" id="KW-0547">Nucleotide-binding</keyword>
<feature type="binding site" evidence="1">
    <location>
        <position position="212"/>
    </location>
    <ligand>
        <name>Mg(2+)</name>
        <dbReference type="ChEBI" id="CHEBI:18420"/>
        <label>3</label>
    </ligand>
</feature>
<keyword evidence="1 3" id="KW-0808">Transferase</keyword>
<feature type="binding site" evidence="1">
    <location>
        <begin position="125"/>
        <end position="126"/>
    </location>
    <ligand>
        <name>ATP</name>
        <dbReference type="ChEBI" id="CHEBI:30616"/>
    </ligand>
</feature>
<dbReference type="Pfam" id="PF00586">
    <property type="entry name" value="AIRS"/>
    <property type="match status" value="1"/>
</dbReference>
<keyword evidence="1" id="KW-0067">ATP-binding</keyword>
<dbReference type="SUPFAM" id="SSF55326">
    <property type="entry name" value="PurM N-terminal domain-like"/>
    <property type="match status" value="1"/>
</dbReference>
<sequence length="316" mass="35471">MKKRRDRRGGELAIIDFIRKRFPTTRREIAKGIGDDAMVLRSGFVVTTDSFFEGVHFDLEYFSMYALGYHTLCASLSDIAAMAGSPVCALISLNLPETIKLQEIEELYDGFQKVARNYRFDIAGGDVVTSPCFGLTIAVIGKTRTPVLRCGARPGQALYVTNFLGLAEVGRLVLKEKMVRKDYPHSIKRHLFPEPRIKEAQRLRRFISACIDTSDGLSTDALHLAEESRVKIVIDAEYIPIHSELGEFCNIKKIDPLRFLLSSGEDFELLFTASRPPKVPGLKIFKIGRVMKGRGLYLSVRGKTKPLEPTGYEHLV</sequence>
<feature type="binding site" evidence="1">
    <location>
        <position position="214"/>
    </location>
    <ligand>
        <name>ATP</name>
        <dbReference type="ChEBI" id="CHEBI:30616"/>
    </ligand>
</feature>
<dbReference type="SUPFAM" id="SSF56042">
    <property type="entry name" value="PurM C-terminal domain-like"/>
    <property type="match status" value="1"/>
</dbReference>
<dbReference type="InterPro" id="IPR036676">
    <property type="entry name" value="PurM-like_C_sf"/>
</dbReference>
<dbReference type="GO" id="GO:0000287">
    <property type="term" value="F:magnesium ion binding"/>
    <property type="evidence" value="ECO:0007669"/>
    <property type="project" value="UniProtKB-UniRule"/>
</dbReference>
<dbReference type="InterPro" id="IPR006283">
    <property type="entry name" value="ThiL-like"/>
</dbReference>
<accession>A0A9C9K0E2</accession>
<keyword evidence="1" id="KW-0784">Thiamine biosynthesis</keyword>
<dbReference type="PANTHER" id="PTHR30270">
    <property type="entry name" value="THIAMINE-MONOPHOSPHATE KINASE"/>
    <property type="match status" value="1"/>
</dbReference>
<dbReference type="EMBL" id="DRIG01000082">
    <property type="protein sequence ID" value="HEC78972.1"/>
    <property type="molecule type" value="Genomic_DNA"/>
</dbReference>
<evidence type="ECO:0000313" key="3">
    <source>
        <dbReference type="EMBL" id="HEC78972.1"/>
    </source>
</evidence>
<feature type="binding site" evidence="1">
    <location>
        <position position="49"/>
    </location>
    <ligand>
        <name>Mg(2+)</name>
        <dbReference type="ChEBI" id="CHEBI:18420"/>
        <label>2</label>
    </ligand>
</feature>
<comment type="function">
    <text evidence="1">Catalyzes the ATP-dependent phosphorylation of thiamine-monophosphate (TMP) to form thiamine-pyrophosphate (TPP), the active form of vitamin B1.</text>
</comment>
<evidence type="ECO:0000256" key="1">
    <source>
        <dbReference type="HAMAP-Rule" id="MF_02128"/>
    </source>
</evidence>
<feature type="binding site" evidence="1">
    <location>
        <position position="47"/>
    </location>
    <ligand>
        <name>Mg(2+)</name>
        <dbReference type="ChEBI" id="CHEBI:18420"/>
        <label>4</label>
    </ligand>
</feature>